<keyword evidence="2" id="KW-1185">Reference proteome</keyword>
<protein>
    <submittedName>
        <fullName evidence="1">Endo-1,3-alpha-glucanase family glycosylhydrolase</fullName>
    </submittedName>
</protein>
<proteinExistence type="predicted"/>
<comment type="caution">
    <text evidence="1">The sequence shown here is derived from an EMBL/GenBank/DDBJ whole genome shotgun (WGS) entry which is preliminary data.</text>
</comment>
<reference evidence="1 2" key="1">
    <citation type="journal article" date="2024" name="Chem. Sci.">
        <title>Discovery of megapolipeptins by genome mining of a Burkholderiales bacteria collection.</title>
        <authorList>
            <person name="Paulo B.S."/>
            <person name="Recchia M.J.J."/>
            <person name="Lee S."/>
            <person name="Fergusson C.H."/>
            <person name="Romanowski S.B."/>
            <person name="Hernandez A."/>
            <person name="Krull N."/>
            <person name="Liu D.Y."/>
            <person name="Cavanagh H."/>
            <person name="Bos A."/>
            <person name="Gray C.A."/>
            <person name="Murphy B.T."/>
            <person name="Linington R.G."/>
            <person name="Eustaquio A.S."/>
        </authorList>
    </citation>
    <scope>NUCLEOTIDE SEQUENCE [LARGE SCALE GENOMIC DNA]</scope>
    <source>
        <strain evidence="1 2">RL18-126-BIB-B</strain>
    </source>
</reference>
<evidence type="ECO:0000313" key="1">
    <source>
        <dbReference type="EMBL" id="MFM0102210.1"/>
    </source>
</evidence>
<gene>
    <name evidence="1" type="ORF">PQR01_01570</name>
</gene>
<accession>A0ACC7N604</accession>
<sequence length="516" mass="55245">MGSGISVRRAVVSLELALVLSMAQSAAQCATDLTSEQWRALQADAQSLVDAESPPTVWPFAITAAVGGGSGLRPHVFAHYLTPFPLSLDNLPAASDYYCTQYLSPNGEKNKFLSVGGYLRDRPIPLTPYDFKTYKERALAVEMLRARTIGIDGFGVDLMQLNQGTQWDDVMRLYSVAEKATPNFAILAEPDMSALAGASAKEMVAAIRVIAGKKSAFRVADGSLAIAPFYAENVSPSFWSEVVQGAAAAGVQVTLIPILLNPSKASGLRSIANTFSFWGVRTPSESIGKGGWENQALATIESLGADVMIPVAPQDARPKDSMFWEARNSELVRDQWSQVLASNPAYVQLVTWNDYSESTHTSPSAGTAFAFYDLAAYYIEWARSGEAPPITRDTIIYFHRRQLFSPGRSSAPETPVVKMGEGPVFNEIEMIGFLTASATMRITVGGAEYTSSGNAGLNVFRVPAVVGTPTFSIIRDGASVAQVASTHSIVAVGNVQDPLYVGGSSARTPMGLVCVR</sequence>
<evidence type="ECO:0000313" key="2">
    <source>
        <dbReference type="Proteomes" id="UP001629235"/>
    </source>
</evidence>
<name>A0ACC7N604_9BURK</name>
<dbReference type="EMBL" id="JAQQDW010000002">
    <property type="protein sequence ID" value="MFM0102210.1"/>
    <property type="molecule type" value="Genomic_DNA"/>
</dbReference>
<dbReference type="Proteomes" id="UP001629235">
    <property type="component" value="Unassembled WGS sequence"/>
</dbReference>
<organism evidence="1 2">
    <name type="scientific">Paraburkholderia rhynchosiae</name>
    <dbReference type="NCBI Taxonomy" id="487049"/>
    <lineage>
        <taxon>Bacteria</taxon>
        <taxon>Pseudomonadati</taxon>
        <taxon>Pseudomonadota</taxon>
        <taxon>Betaproteobacteria</taxon>
        <taxon>Burkholderiales</taxon>
        <taxon>Burkholderiaceae</taxon>
        <taxon>Paraburkholderia</taxon>
    </lineage>
</organism>